<dbReference type="InterPro" id="IPR001387">
    <property type="entry name" value="Cro/C1-type_HTH"/>
</dbReference>
<keyword evidence="3" id="KW-1185">Reference proteome</keyword>
<dbReference type="SUPFAM" id="SSF47413">
    <property type="entry name" value="lambda repressor-like DNA-binding domains"/>
    <property type="match status" value="1"/>
</dbReference>
<accession>A0A562IX61</accession>
<protein>
    <submittedName>
        <fullName evidence="2">Helix-turn-helix protein</fullName>
    </submittedName>
</protein>
<dbReference type="InterPro" id="IPR010982">
    <property type="entry name" value="Lambda_DNA-bd_dom_sf"/>
</dbReference>
<feature type="domain" description="HTH cro/C1-type" evidence="1">
    <location>
        <begin position="11"/>
        <end position="65"/>
    </location>
</feature>
<dbReference type="Proteomes" id="UP000321490">
    <property type="component" value="Unassembled WGS sequence"/>
</dbReference>
<dbReference type="CDD" id="cd00093">
    <property type="entry name" value="HTH_XRE"/>
    <property type="match status" value="1"/>
</dbReference>
<dbReference type="GO" id="GO:0003677">
    <property type="term" value="F:DNA binding"/>
    <property type="evidence" value="ECO:0007669"/>
    <property type="project" value="InterPro"/>
</dbReference>
<dbReference type="PROSITE" id="PS50943">
    <property type="entry name" value="HTH_CROC1"/>
    <property type="match status" value="1"/>
</dbReference>
<dbReference type="Gene3D" id="1.10.260.40">
    <property type="entry name" value="lambda repressor-like DNA-binding domains"/>
    <property type="match status" value="1"/>
</dbReference>
<evidence type="ECO:0000313" key="2">
    <source>
        <dbReference type="EMBL" id="TWH75472.1"/>
    </source>
</evidence>
<organism evidence="2 3">
    <name type="scientific">Modestobacter roseus</name>
    <dbReference type="NCBI Taxonomy" id="1181884"/>
    <lineage>
        <taxon>Bacteria</taxon>
        <taxon>Bacillati</taxon>
        <taxon>Actinomycetota</taxon>
        <taxon>Actinomycetes</taxon>
        <taxon>Geodermatophilales</taxon>
        <taxon>Geodermatophilaceae</taxon>
        <taxon>Modestobacter</taxon>
    </lineage>
</organism>
<dbReference type="AlphaFoldDB" id="A0A562IX61"/>
<proteinExistence type="predicted"/>
<sequence length="212" mass="23508">MDDDQPAAGLLRRLRREADLSQRELAQATGLTQARIARVETGRSDLGVGALVRIAAVAGARVALLHADGSELPPMTGDAATDRAGRRFPAHLDLRHGDEDWWADEVRYTRRRPEFTFDRDRSVRDRGRATRGTASDHPVPYAGDSLAERAVERRRAAFRAAAAERERRLAEGWRPRPLPELLCTCPPACDVLLAAGERWAHVEECPCRCDVG</sequence>
<reference evidence="2 3" key="1">
    <citation type="submission" date="2019-07" db="EMBL/GenBank/DDBJ databases">
        <title>R&amp;d 2014.</title>
        <authorList>
            <person name="Klenk H.-P."/>
        </authorList>
    </citation>
    <scope>NUCLEOTIDE SEQUENCE [LARGE SCALE GENOMIC DNA]</scope>
    <source>
        <strain evidence="2 3">DSM 45764</strain>
    </source>
</reference>
<evidence type="ECO:0000259" key="1">
    <source>
        <dbReference type="PROSITE" id="PS50943"/>
    </source>
</evidence>
<dbReference type="SMART" id="SM00530">
    <property type="entry name" value="HTH_XRE"/>
    <property type="match status" value="1"/>
</dbReference>
<name>A0A562IX61_9ACTN</name>
<dbReference type="RefSeq" id="WP_166521353.1">
    <property type="nucleotide sequence ID" value="NZ_ML762493.1"/>
</dbReference>
<comment type="caution">
    <text evidence="2">The sequence shown here is derived from an EMBL/GenBank/DDBJ whole genome shotgun (WGS) entry which is preliminary data.</text>
</comment>
<gene>
    <name evidence="2" type="ORF">JD78_04033</name>
</gene>
<dbReference type="Pfam" id="PF01381">
    <property type="entry name" value="HTH_3"/>
    <property type="match status" value="1"/>
</dbReference>
<evidence type="ECO:0000313" key="3">
    <source>
        <dbReference type="Proteomes" id="UP000321490"/>
    </source>
</evidence>
<dbReference type="EMBL" id="VLKF01000001">
    <property type="protein sequence ID" value="TWH75472.1"/>
    <property type="molecule type" value="Genomic_DNA"/>
</dbReference>